<keyword evidence="3 9" id="KW-1003">Cell membrane</keyword>
<feature type="transmembrane region" description="Helical" evidence="9">
    <location>
        <begin position="241"/>
        <end position="258"/>
    </location>
</feature>
<keyword evidence="8 9" id="KW-0472">Membrane</keyword>
<evidence type="ECO:0000256" key="2">
    <source>
        <dbReference type="ARBA" id="ARBA00022448"/>
    </source>
</evidence>
<comment type="subunit">
    <text evidence="9">Forms a complex with SecD. Part of the essential Sec protein translocation apparatus which comprises SecA, SecYEG and auxiliary proteins SecDF. Other proteins may also be involved.</text>
</comment>
<dbReference type="InterPro" id="IPR005665">
    <property type="entry name" value="SecF_bac"/>
</dbReference>
<proteinExistence type="inferred from homology"/>
<dbReference type="GO" id="GO:0006605">
    <property type="term" value="P:protein targeting"/>
    <property type="evidence" value="ECO:0007669"/>
    <property type="project" value="UniProtKB-UniRule"/>
</dbReference>
<gene>
    <name evidence="9 11" type="primary">secF</name>
    <name evidence="11" type="ORF">COS59_01800</name>
</gene>
<organism evidence="11 12">
    <name type="scientific">Candidatus Wolfebacteria bacterium CG03_land_8_20_14_0_80_36_15</name>
    <dbReference type="NCBI Taxonomy" id="1975067"/>
    <lineage>
        <taxon>Bacteria</taxon>
        <taxon>Candidatus Wolfeibacteriota</taxon>
    </lineage>
</organism>
<dbReference type="AlphaFoldDB" id="A0A2M7B7J0"/>
<comment type="similarity">
    <text evidence="9">Belongs to the SecD/SecF family. SecF subfamily.</text>
</comment>
<evidence type="ECO:0000256" key="6">
    <source>
        <dbReference type="ARBA" id="ARBA00022989"/>
    </source>
</evidence>
<feature type="transmembrane region" description="Helical" evidence="9">
    <location>
        <begin position="125"/>
        <end position="144"/>
    </location>
</feature>
<comment type="subcellular location">
    <subcellularLocation>
        <location evidence="1 9">Cell membrane</location>
        <topology evidence="1 9">Multi-pass membrane protein</topology>
    </subcellularLocation>
</comment>
<reference evidence="12" key="1">
    <citation type="submission" date="2017-09" db="EMBL/GenBank/DDBJ databases">
        <title>Depth-based differentiation of microbial function through sediment-hosted aquifers and enrichment of novel symbionts in the deep terrestrial subsurface.</title>
        <authorList>
            <person name="Probst A.J."/>
            <person name="Ladd B."/>
            <person name="Jarett J.K."/>
            <person name="Geller-Mcgrath D.E."/>
            <person name="Sieber C.M.K."/>
            <person name="Emerson J.B."/>
            <person name="Anantharaman K."/>
            <person name="Thomas B.C."/>
            <person name="Malmstrom R."/>
            <person name="Stieglmeier M."/>
            <person name="Klingl A."/>
            <person name="Woyke T."/>
            <person name="Ryan C.M."/>
            <person name="Banfield J.F."/>
        </authorList>
    </citation>
    <scope>NUCLEOTIDE SEQUENCE [LARGE SCALE GENOMIC DNA]</scope>
</reference>
<dbReference type="GO" id="GO:0043952">
    <property type="term" value="P:protein transport by the Sec complex"/>
    <property type="evidence" value="ECO:0007669"/>
    <property type="project" value="UniProtKB-UniRule"/>
</dbReference>
<dbReference type="InterPro" id="IPR022813">
    <property type="entry name" value="SecD/SecF_arch_bac"/>
</dbReference>
<keyword evidence="5 9" id="KW-0653">Protein transport</keyword>
<dbReference type="PANTHER" id="PTHR30081:SF8">
    <property type="entry name" value="PROTEIN TRANSLOCASE SUBUNIT SECF"/>
    <property type="match status" value="1"/>
</dbReference>
<keyword evidence="2 9" id="KW-0813">Transport</keyword>
<feature type="transmembrane region" description="Helical" evidence="9">
    <location>
        <begin position="9"/>
        <end position="30"/>
    </location>
</feature>
<dbReference type="NCBIfam" id="TIGR00966">
    <property type="entry name" value="transloc_SecF"/>
    <property type="match status" value="1"/>
</dbReference>
<evidence type="ECO:0000256" key="3">
    <source>
        <dbReference type="ARBA" id="ARBA00022475"/>
    </source>
</evidence>
<evidence type="ECO:0000256" key="5">
    <source>
        <dbReference type="ARBA" id="ARBA00022927"/>
    </source>
</evidence>
<comment type="caution">
    <text evidence="11">The sequence shown here is derived from an EMBL/GenBank/DDBJ whole genome shotgun (WGS) entry which is preliminary data.</text>
</comment>
<keyword evidence="7 9" id="KW-0811">Translocation</keyword>
<dbReference type="GO" id="GO:0015450">
    <property type="term" value="F:protein-transporting ATPase activity"/>
    <property type="evidence" value="ECO:0007669"/>
    <property type="project" value="InterPro"/>
</dbReference>
<keyword evidence="4 9" id="KW-0812">Transmembrane</keyword>
<evidence type="ECO:0000256" key="4">
    <source>
        <dbReference type="ARBA" id="ARBA00022692"/>
    </source>
</evidence>
<evidence type="ECO:0000259" key="10">
    <source>
        <dbReference type="Pfam" id="PF02355"/>
    </source>
</evidence>
<dbReference type="HAMAP" id="MF_01464_B">
    <property type="entry name" value="SecF_B"/>
    <property type="match status" value="1"/>
</dbReference>
<evidence type="ECO:0000256" key="8">
    <source>
        <dbReference type="ARBA" id="ARBA00023136"/>
    </source>
</evidence>
<dbReference type="Gene3D" id="1.20.1640.10">
    <property type="entry name" value="Multidrug efflux transporter AcrB transmembrane domain"/>
    <property type="match status" value="1"/>
</dbReference>
<evidence type="ECO:0000313" key="12">
    <source>
        <dbReference type="Proteomes" id="UP000230131"/>
    </source>
</evidence>
<evidence type="ECO:0000256" key="7">
    <source>
        <dbReference type="ARBA" id="ARBA00023010"/>
    </source>
</evidence>
<dbReference type="InterPro" id="IPR048634">
    <property type="entry name" value="SecD_SecF_C"/>
</dbReference>
<name>A0A2M7B7J0_9BACT</name>
<dbReference type="EMBL" id="PEVH01000056">
    <property type="protein sequence ID" value="PIU99058.1"/>
    <property type="molecule type" value="Genomic_DNA"/>
</dbReference>
<feature type="transmembrane region" description="Helical" evidence="9">
    <location>
        <begin position="264"/>
        <end position="291"/>
    </location>
</feature>
<dbReference type="PANTHER" id="PTHR30081">
    <property type="entry name" value="PROTEIN-EXPORT MEMBRANE PROTEIN SEC"/>
    <property type="match status" value="1"/>
</dbReference>
<feature type="transmembrane region" description="Helical" evidence="9">
    <location>
        <begin position="156"/>
        <end position="180"/>
    </location>
</feature>
<sequence>MNIIGKRNIFLIISAVLILASTALIVSYKIKPGIDFVGGSSWQIKIKNEKVNENNLKEFLSKLGIKNFVAYPALGTQSYLIRLENISEPDHQKYFEALKNEFGDIEELSFESIGPAIGHELAKKAIWASILVLLGICFYVTFAFRRTSYLVPSFRYGIITLVCLVHDVIIPLGVLVYLGHARGIDFNISFVVALLTIMGYSVHDTIVVFDRIRSNLLTHRGELNFSQLTNNSVNQIITRSINTSLTTLFALLALLFLGPFSLRYFILVLSIGVAVGTYSSIFVAAPLLVIWQNKSNRKYTNLK</sequence>
<protein>
    <recommendedName>
        <fullName evidence="9">Protein-export membrane protein SecF</fullName>
    </recommendedName>
</protein>
<evidence type="ECO:0000313" key="11">
    <source>
        <dbReference type="EMBL" id="PIU99058.1"/>
    </source>
</evidence>
<dbReference type="GO" id="GO:0005886">
    <property type="term" value="C:plasma membrane"/>
    <property type="evidence" value="ECO:0007669"/>
    <property type="project" value="UniProtKB-SubCell"/>
</dbReference>
<dbReference type="Pfam" id="PF02355">
    <property type="entry name" value="SecD_SecF_C"/>
    <property type="match status" value="1"/>
</dbReference>
<dbReference type="GO" id="GO:0065002">
    <property type="term" value="P:intracellular protein transmembrane transport"/>
    <property type="evidence" value="ECO:0007669"/>
    <property type="project" value="UniProtKB-UniRule"/>
</dbReference>
<dbReference type="PRINTS" id="PR01755">
    <property type="entry name" value="SECFTRNLCASE"/>
</dbReference>
<dbReference type="Proteomes" id="UP000230131">
    <property type="component" value="Unassembled WGS sequence"/>
</dbReference>
<comment type="function">
    <text evidence="9">Part of the Sec protein translocase complex. Interacts with the SecYEG preprotein conducting channel. SecDF uses the proton motive force (PMF) to complete protein translocation after the ATP-dependent function of SecA.</text>
</comment>
<keyword evidence="6 9" id="KW-1133">Transmembrane helix</keyword>
<evidence type="ECO:0000256" key="1">
    <source>
        <dbReference type="ARBA" id="ARBA00004651"/>
    </source>
</evidence>
<evidence type="ECO:0000256" key="9">
    <source>
        <dbReference type="HAMAP-Rule" id="MF_01464"/>
    </source>
</evidence>
<dbReference type="InterPro" id="IPR022645">
    <property type="entry name" value="SecD/SecF_bac"/>
</dbReference>
<accession>A0A2M7B7J0</accession>
<feature type="transmembrane region" description="Helical" evidence="9">
    <location>
        <begin position="186"/>
        <end position="209"/>
    </location>
</feature>
<dbReference type="SUPFAM" id="SSF82866">
    <property type="entry name" value="Multidrug efflux transporter AcrB transmembrane domain"/>
    <property type="match status" value="1"/>
</dbReference>
<feature type="domain" description="Protein export membrane protein SecD/SecF C-terminal" evidence="10">
    <location>
        <begin position="97"/>
        <end position="293"/>
    </location>
</feature>